<comment type="caution">
    <text evidence="1">The sequence shown here is derived from an EMBL/GenBank/DDBJ whole genome shotgun (WGS) entry which is preliminary data.</text>
</comment>
<keyword evidence="2" id="KW-1185">Reference proteome</keyword>
<sequence>MAQFDEPARNQMAALLRVMSFSRCINEDNMPSKIEDGLFLGSVGAANNKAALKRLHVTHILTVAHSLKPAHPDDFVYQVIAVPDREDTNLRQYFDECFDFIDEAKQSGGAALVHCFVGRSRSVTIVVAYMMKTHGMSYSQAMEHVRSKRPQACPNYGFISQLRDFEKFLKGEDDKSPG</sequence>
<dbReference type="Proteomes" id="UP001057402">
    <property type="component" value="Chromosome 5"/>
</dbReference>
<evidence type="ECO:0000313" key="1">
    <source>
        <dbReference type="EMBL" id="KAI4369614.1"/>
    </source>
</evidence>
<organism evidence="1 2">
    <name type="scientific">Melastoma candidum</name>
    <dbReference type="NCBI Taxonomy" id="119954"/>
    <lineage>
        <taxon>Eukaryota</taxon>
        <taxon>Viridiplantae</taxon>
        <taxon>Streptophyta</taxon>
        <taxon>Embryophyta</taxon>
        <taxon>Tracheophyta</taxon>
        <taxon>Spermatophyta</taxon>
        <taxon>Magnoliopsida</taxon>
        <taxon>eudicotyledons</taxon>
        <taxon>Gunneridae</taxon>
        <taxon>Pentapetalae</taxon>
        <taxon>rosids</taxon>
        <taxon>malvids</taxon>
        <taxon>Myrtales</taxon>
        <taxon>Melastomataceae</taxon>
        <taxon>Melastomatoideae</taxon>
        <taxon>Melastomateae</taxon>
        <taxon>Melastoma</taxon>
    </lineage>
</organism>
<evidence type="ECO:0000313" key="2">
    <source>
        <dbReference type="Proteomes" id="UP001057402"/>
    </source>
</evidence>
<protein>
    <submittedName>
        <fullName evidence="1">Uncharacterized protein</fullName>
    </submittedName>
</protein>
<accession>A0ACB9QSR4</accession>
<dbReference type="EMBL" id="CM042884">
    <property type="protein sequence ID" value="KAI4369614.1"/>
    <property type="molecule type" value="Genomic_DNA"/>
</dbReference>
<proteinExistence type="predicted"/>
<name>A0ACB9QSR4_9MYRT</name>
<gene>
    <name evidence="1" type="ORF">MLD38_018037</name>
</gene>
<reference evidence="2" key="1">
    <citation type="journal article" date="2023" name="Front. Plant Sci.">
        <title>Chromosomal-level genome assembly of Melastoma candidum provides insights into trichome evolution.</title>
        <authorList>
            <person name="Zhong Y."/>
            <person name="Wu W."/>
            <person name="Sun C."/>
            <person name="Zou P."/>
            <person name="Liu Y."/>
            <person name="Dai S."/>
            <person name="Zhou R."/>
        </authorList>
    </citation>
    <scope>NUCLEOTIDE SEQUENCE [LARGE SCALE GENOMIC DNA]</scope>
</reference>